<evidence type="ECO:0000313" key="2">
    <source>
        <dbReference type="EMBL" id="CEL95473.1"/>
    </source>
</evidence>
<feature type="domain" description="Exonuclease" evidence="1">
    <location>
        <begin position="12"/>
        <end position="174"/>
    </location>
</feature>
<name>A0A0G4EHL6_VITBC</name>
<dbReference type="InParanoid" id="A0A0G4EHL6"/>
<keyword evidence="3" id="KW-1185">Reference proteome</keyword>
<dbReference type="GO" id="GO:0003676">
    <property type="term" value="F:nucleic acid binding"/>
    <property type="evidence" value="ECO:0007669"/>
    <property type="project" value="InterPro"/>
</dbReference>
<dbReference type="SMART" id="SM00479">
    <property type="entry name" value="EXOIII"/>
    <property type="match status" value="1"/>
</dbReference>
<dbReference type="VEuPathDB" id="CryptoDB:Vbra_11903"/>
<dbReference type="Gene3D" id="3.30.420.10">
    <property type="entry name" value="Ribonuclease H-like superfamily/Ribonuclease H"/>
    <property type="match status" value="1"/>
</dbReference>
<dbReference type="InterPro" id="IPR036397">
    <property type="entry name" value="RNaseH_sf"/>
</dbReference>
<reference evidence="2 3" key="1">
    <citation type="submission" date="2014-11" db="EMBL/GenBank/DDBJ databases">
        <authorList>
            <person name="Zhu J."/>
            <person name="Qi W."/>
            <person name="Song R."/>
        </authorList>
    </citation>
    <scope>NUCLEOTIDE SEQUENCE [LARGE SCALE GENOMIC DNA]</scope>
</reference>
<protein>
    <recommendedName>
        <fullName evidence="1">Exonuclease domain-containing protein</fullName>
    </recommendedName>
</protein>
<dbReference type="Pfam" id="PF00929">
    <property type="entry name" value="RNase_T"/>
    <property type="match status" value="1"/>
</dbReference>
<dbReference type="InterPro" id="IPR013520">
    <property type="entry name" value="Ribonucl_H"/>
</dbReference>
<evidence type="ECO:0000313" key="3">
    <source>
        <dbReference type="Proteomes" id="UP000041254"/>
    </source>
</evidence>
<dbReference type="EMBL" id="CDMY01000227">
    <property type="protein sequence ID" value="CEL95473.1"/>
    <property type="molecule type" value="Genomic_DNA"/>
</dbReference>
<dbReference type="Proteomes" id="UP000041254">
    <property type="component" value="Unassembled WGS sequence"/>
</dbReference>
<dbReference type="AlphaFoldDB" id="A0A0G4EHL6"/>
<accession>A0A0G4EHL6</accession>
<dbReference type="CDD" id="cd06127">
    <property type="entry name" value="DEDDh"/>
    <property type="match status" value="1"/>
</dbReference>
<gene>
    <name evidence="2" type="ORF">Vbra_11903</name>
</gene>
<organism evidence="2 3">
    <name type="scientific">Vitrella brassicaformis (strain CCMP3155)</name>
    <dbReference type="NCBI Taxonomy" id="1169540"/>
    <lineage>
        <taxon>Eukaryota</taxon>
        <taxon>Sar</taxon>
        <taxon>Alveolata</taxon>
        <taxon>Colpodellida</taxon>
        <taxon>Vitrellaceae</taxon>
        <taxon>Vitrella</taxon>
    </lineage>
</organism>
<proteinExistence type="predicted"/>
<evidence type="ECO:0000259" key="1">
    <source>
        <dbReference type="SMART" id="SM00479"/>
    </source>
</evidence>
<dbReference type="InterPro" id="IPR012337">
    <property type="entry name" value="RNaseH-like_sf"/>
</dbReference>
<dbReference type="SUPFAM" id="SSF53098">
    <property type="entry name" value="Ribonuclease H-like"/>
    <property type="match status" value="1"/>
</dbReference>
<sequence>MRRSSRDHPKATLLCFDTETTDLPRNWNFSSCRLIQFGWVSYDAGANRLTSQSLYLKPIDGVTCAKEAEAKHGITDDIVEDKGVPRVTALERIAKVLNDAHAAGCFIAAHNVDFHVQTILNEMVEHNFAEKIVAELREALSSPRVIDTMAEKVLIKLRDSVHSEFQNLESFSFGRLAGKLRWLTRHDMHARLCLPDGQQKAYKPQLEAQRDARLVGEMVIAMEKWQCKLCCDAEIFEFERPAKRVKTARVCSGSRYVETQSTCAPESQDNTQG</sequence>